<evidence type="ECO:0000313" key="1">
    <source>
        <dbReference type="EMBL" id="KAI0031380.1"/>
    </source>
</evidence>
<sequence length="300" mass="33123">MSFLSVIGIRDDADPTGIVLPKLKVLQLHDAAGLSLAFLSRLDLPPDVYMNISMHSERELPPVAYFEYGLQPHIQRLLELRHLYSLSIVTSPHLAISIVPIGFDEFSPTAEEIVAENRPGPGVVTETVVSAVHNSGSPRRASITDWMWFASYWLFPYTNLVVRLDIVPSGNLMPCQWMEYLDPFTAVDTLSLPAQGRHGSSANLLTALTSRPTRVLPNLTSLVIKLGHSADDEVEWLEVGELGQLITDLVLSRLQTGRDTVIERVRFETPAEGPHLASSAGLVNSLQIYVPDVECVSVHR</sequence>
<reference evidence="1" key="2">
    <citation type="journal article" date="2022" name="New Phytol.">
        <title>Evolutionary transition to the ectomycorrhizal habit in the genomes of a hyperdiverse lineage of mushroom-forming fungi.</title>
        <authorList>
            <person name="Looney B."/>
            <person name="Miyauchi S."/>
            <person name="Morin E."/>
            <person name="Drula E."/>
            <person name="Courty P.E."/>
            <person name="Kohler A."/>
            <person name="Kuo A."/>
            <person name="LaButti K."/>
            <person name="Pangilinan J."/>
            <person name="Lipzen A."/>
            <person name="Riley R."/>
            <person name="Andreopoulos W."/>
            <person name="He G."/>
            <person name="Johnson J."/>
            <person name="Nolan M."/>
            <person name="Tritt A."/>
            <person name="Barry K.W."/>
            <person name="Grigoriev I.V."/>
            <person name="Nagy L.G."/>
            <person name="Hibbett D."/>
            <person name="Henrissat B."/>
            <person name="Matheny P.B."/>
            <person name="Labbe J."/>
            <person name="Martin F.M."/>
        </authorList>
    </citation>
    <scope>NUCLEOTIDE SEQUENCE</scope>
    <source>
        <strain evidence="1">EC-137</strain>
    </source>
</reference>
<dbReference type="Proteomes" id="UP000814128">
    <property type="component" value="Unassembled WGS sequence"/>
</dbReference>
<protein>
    <submittedName>
        <fullName evidence="1">Uncharacterized protein</fullName>
    </submittedName>
</protein>
<comment type="caution">
    <text evidence="1">The sequence shown here is derived from an EMBL/GenBank/DDBJ whole genome shotgun (WGS) entry which is preliminary data.</text>
</comment>
<keyword evidence="2" id="KW-1185">Reference proteome</keyword>
<proteinExistence type="predicted"/>
<organism evidence="1 2">
    <name type="scientific">Vararia minispora EC-137</name>
    <dbReference type="NCBI Taxonomy" id="1314806"/>
    <lineage>
        <taxon>Eukaryota</taxon>
        <taxon>Fungi</taxon>
        <taxon>Dikarya</taxon>
        <taxon>Basidiomycota</taxon>
        <taxon>Agaricomycotina</taxon>
        <taxon>Agaricomycetes</taxon>
        <taxon>Russulales</taxon>
        <taxon>Lachnocladiaceae</taxon>
        <taxon>Vararia</taxon>
    </lineage>
</organism>
<gene>
    <name evidence="1" type="ORF">K488DRAFT_71448</name>
</gene>
<accession>A0ACB8QI96</accession>
<evidence type="ECO:0000313" key="2">
    <source>
        <dbReference type="Proteomes" id="UP000814128"/>
    </source>
</evidence>
<dbReference type="EMBL" id="MU273582">
    <property type="protein sequence ID" value="KAI0031380.1"/>
    <property type="molecule type" value="Genomic_DNA"/>
</dbReference>
<name>A0ACB8QI96_9AGAM</name>
<reference evidence="1" key="1">
    <citation type="submission" date="2021-02" db="EMBL/GenBank/DDBJ databases">
        <authorList>
            <consortium name="DOE Joint Genome Institute"/>
            <person name="Ahrendt S."/>
            <person name="Looney B.P."/>
            <person name="Miyauchi S."/>
            <person name="Morin E."/>
            <person name="Drula E."/>
            <person name="Courty P.E."/>
            <person name="Chicoki N."/>
            <person name="Fauchery L."/>
            <person name="Kohler A."/>
            <person name="Kuo A."/>
            <person name="Labutti K."/>
            <person name="Pangilinan J."/>
            <person name="Lipzen A."/>
            <person name="Riley R."/>
            <person name="Andreopoulos W."/>
            <person name="He G."/>
            <person name="Johnson J."/>
            <person name="Barry K.W."/>
            <person name="Grigoriev I.V."/>
            <person name="Nagy L."/>
            <person name="Hibbett D."/>
            <person name="Henrissat B."/>
            <person name="Matheny P.B."/>
            <person name="Labbe J."/>
            <person name="Martin F."/>
        </authorList>
    </citation>
    <scope>NUCLEOTIDE SEQUENCE</scope>
    <source>
        <strain evidence="1">EC-137</strain>
    </source>
</reference>